<evidence type="ECO:0000256" key="5">
    <source>
        <dbReference type="ARBA" id="ARBA00022801"/>
    </source>
</evidence>
<keyword evidence="4 9" id="KW-0732">Signal</keyword>
<evidence type="ECO:0000256" key="7">
    <source>
        <dbReference type="ARBA" id="ARBA00023295"/>
    </source>
</evidence>
<evidence type="ECO:0000256" key="4">
    <source>
        <dbReference type="ARBA" id="ARBA00022729"/>
    </source>
</evidence>
<dbReference type="CDD" id="cd14792">
    <property type="entry name" value="GH27"/>
    <property type="match status" value="1"/>
</dbReference>
<dbReference type="PANTHER" id="PTHR11452">
    <property type="entry name" value="ALPHA-GALACTOSIDASE/ALPHA-N-ACETYLGALACTOSAMINIDASE"/>
    <property type="match status" value="1"/>
</dbReference>
<protein>
    <recommendedName>
        <fullName evidence="3 8">Alpha-galactosidase</fullName>
        <ecNumber evidence="3 8">3.2.1.22</ecNumber>
    </recommendedName>
    <alternativeName>
        <fullName evidence="8">Melibiase</fullName>
    </alternativeName>
</protein>
<evidence type="ECO:0000259" key="10">
    <source>
        <dbReference type="Pfam" id="PF17801"/>
    </source>
</evidence>
<evidence type="ECO:0000256" key="8">
    <source>
        <dbReference type="RuleBase" id="RU361168"/>
    </source>
</evidence>
<dbReference type="Gene3D" id="3.20.20.70">
    <property type="entry name" value="Aldolase class I"/>
    <property type="match status" value="1"/>
</dbReference>
<evidence type="ECO:0000256" key="3">
    <source>
        <dbReference type="ARBA" id="ARBA00012755"/>
    </source>
</evidence>
<comment type="catalytic activity">
    <reaction evidence="1 8">
        <text>Hydrolysis of terminal, non-reducing alpha-D-galactose residues in alpha-D-galactosides, including galactose oligosaccharides, galactomannans and galactolipids.</text>
        <dbReference type="EC" id="3.2.1.22"/>
    </reaction>
</comment>
<feature type="signal peptide" evidence="9">
    <location>
        <begin position="1"/>
        <end position="16"/>
    </location>
</feature>
<dbReference type="InterPro" id="IPR013780">
    <property type="entry name" value="Glyco_hydro_b"/>
</dbReference>
<evidence type="ECO:0000256" key="9">
    <source>
        <dbReference type="SAM" id="SignalP"/>
    </source>
</evidence>
<gene>
    <name evidence="11" type="ORF">FGO68_gene567</name>
</gene>
<dbReference type="PANTHER" id="PTHR11452:SF75">
    <property type="entry name" value="ALPHA-GALACTOSIDASE MEL1"/>
    <property type="match status" value="1"/>
</dbReference>
<evidence type="ECO:0000313" key="12">
    <source>
        <dbReference type="Proteomes" id="UP000785679"/>
    </source>
</evidence>
<dbReference type="Pfam" id="PF17801">
    <property type="entry name" value="Melibiase_C"/>
    <property type="match status" value="1"/>
</dbReference>
<keyword evidence="6 8" id="KW-1015">Disulfide bond</keyword>
<name>A0A8J8NQ71_HALGN</name>
<dbReference type="AlphaFoldDB" id="A0A8J8NQ71"/>
<keyword evidence="7 8" id="KW-0326">Glycosidase</keyword>
<dbReference type="InterPro" id="IPR017853">
    <property type="entry name" value="GH"/>
</dbReference>
<keyword evidence="12" id="KW-1185">Reference proteome</keyword>
<dbReference type="OrthoDB" id="5795902at2759"/>
<dbReference type="Pfam" id="PF16499">
    <property type="entry name" value="Melibiase_2"/>
    <property type="match status" value="1"/>
</dbReference>
<accession>A0A8J8NQ71</accession>
<dbReference type="InterPro" id="IPR000111">
    <property type="entry name" value="Glyco_hydro_27/36_CS"/>
</dbReference>
<dbReference type="SUPFAM" id="SSF51445">
    <property type="entry name" value="(Trans)glycosidases"/>
    <property type="match status" value="1"/>
</dbReference>
<feature type="domain" description="Alpha galactosidase C-terminal" evidence="10">
    <location>
        <begin position="310"/>
        <end position="391"/>
    </location>
</feature>
<evidence type="ECO:0000256" key="1">
    <source>
        <dbReference type="ARBA" id="ARBA00001255"/>
    </source>
</evidence>
<dbReference type="InterPro" id="IPR013785">
    <property type="entry name" value="Aldolase_TIM"/>
</dbReference>
<dbReference type="EMBL" id="RRYP01010678">
    <property type="protein sequence ID" value="TNV78235.1"/>
    <property type="molecule type" value="Genomic_DNA"/>
</dbReference>
<proteinExistence type="inferred from homology"/>
<dbReference type="FunFam" id="3.20.20.70:FF:000202">
    <property type="entry name" value="Alpha-galactosidase"/>
    <property type="match status" value="1"/>
</dbReference>
<dbReference type="Gene3D" id="2.60.40.1180">
    <property type="entry name" value="Golgi alpha-mannosidase II"/>
    <property type="match status" value="1"/>
</dbReference>
<dbReference type="GO" id="GO:0004557">
    <property type="term" value="F:alpha-galactosidase activity"/>
    <property type="evidence" value="ECO:0007669"/>
    <property type="project" value="UniProtKB-EC"/>
</dbReference>
<dbReference type="PRINTS" id="PR00740">
    <property type="entry name" value="GLHYDRLASE27"/>
</dbReference>
<comment type="caution">
    <text evidence="11">The sequence shown here is derived from an EMBL/GenBank/DDBJ whole genome shotgun (WGS) entry which is preliminary data.</text>
</comment>
<keyword evidence="5 8" id="KW-0378">Hydrolase</keyword>
<dbReference type="EC" id="3.2.1.22" evidence="3 8"/>
<dbReference type="PROSITE" id="PS00512">
    <property type="entry name" value="ALPHA_GALACTOSIDASE"/>
    <property type="match status" value="1"/>
</dbReference>
<evidence type="ECO:0000313" key="11">
    <source>
        <dbReference type="EMBL" id="TNV78235.1"/>
    </source>
</evidence>
<evidence type="ECO:0000256" key="6">
    <source>
        <dbReference type="ARBA" id="ARBA00023157"/>
    </source>
</evidence>
<dbReference type="InterPro" id="IPR002241">
    <property type="entry name" value="Glyco_hydro_27"/>
</dbReference>
<sequence>MHFIILLPLLFVLSSALNNNLGLTPPMGWNTWNRYGCDINETVVMTNAEMLGILGLDKLGYRYVNVDDCWNLATRDSMSNRTIVDPERFPSGMKALSDFVHDRGLKFGIYSSAGTLTCEGRAGSLGYEDLDAQDYVSWGVDYLKYDNCFNEGIPSFERYQTMKKALEKAAHNHTIFYSICNWGLEEVWQWGNETGNSWRTAGDIFNSWESVKYNFEVNQLHPDVAGPGGWNDPDMLEVGNGGLSHTEERTHFALWAVVKAPLILGCNLNTISNRSLSIISNKELIKLNQDSKGDQAVCVHNCHSLKDSEDVQVFGGWNKDNGGYYGLVAVNWNDLESKPISIDFKSLGLTKSSEEYCSVYDLWNKGVHIGNYQGKYLIPNIDPHDNVALKIKCKRKASSLE</sequence>
<dbReference type="InterPro" id="IPR041233">
    <property type="entry name" value="Melibiase_C"/>
</dbReference>
<organism evidence="11 12">
    <name type="scientific">Halteria grandinella</name>
    <dbReference type="NCBI Taxonomy" id="5974"/>
    <lineage>
        <taxon>Eukaryota</taxon>
        <taxon>Sar</taxon>
        <taxon>Alveolata</taxon>
        <taxon>Ciliophora</taxon>
        <taxon>Intramacronucleata</taxon>
        <taxon>Spirotrichea</taxon>
        <taxon>Stichotrichia</taxon>
        <taxon>Sporadotrichida</taxon>
        <taxon>Halteriidae</taxon>
        <taxon>Halteria</taxon>
    </lineage>
</organism>
<reference evidence="11" key="1">
    <citation type="submission" date="2019-06" db="EMBL/GenBank/DDBJ databases">
        <authorList>
            <person name="Zheng W."/>
        </authorList>
    </citation>
    <scope>NUCLEOTIDE SEQUENCE</scope>
    <source>
        <strain evidence="11">QDHG01</strain>
    </source>
</reference>
<feature type="chain" id="PRO_5035253168" description="Alpha-galactosidase" evidence="9">
    <location>
        <begin position="17"/>
        <end position="401"/>
    </location>
</feature>
<comment type="similarity">
    <text evidence="2 8">Belongs to the glycosyl hydrolase 27 family.</text>
</comment>
<dbReference type="GO" id="GO:0005995">
    <property type="term" value="P:melibiose catabolic process"/>
    <property type="evidence" value="ECO:0007669"/>
    <property type="project" value="UniProtKB-ARBA"/>
</dbReference>
<dbReference type="Proteomes" id="UP000785679">
    <property type="component" value="Unassembled WGS sequence"/>
</dbReference>
<evidence type="ECO:0000256" key="2">
    <source>
        <dbReference type="ARBA" id="ARBA00009743"/>
    </source>
</evidence>